<protein>
    <recommendedName>
        <fullName evidence="3">Transposase</fullName>
    </recommendedName>
</protein>
<comment type="caution">
    <text evidence="1">The sequence shown here is derived from an EMBL/GenBank/DDBJ whole genome shotgun (WGS) entry which is preliminary data.</text>
</comment>
<feature type="non-terminal residue" evidence="1">
    <location>
        <position position="87"/>
    </location>
</feature>
<dbReference type="Proteomes" id="UP001207918">
    <property type="component" value="Unassembled WGS sequence"/>
</dbReference>
<organism evidence="1 2">
    <name type="scientific">Fodinibius salsisoli</name>
    <dbReference type="NCBI Taxonomy" id="2820877"/>
    <lineage>
        <taxon>Bacteria</taxon>
        <taxon>Pseudomonadati</taxon>
        <taxon>Balneolota</taxon>
        <taxon>Balneolia</taxon>
        <taxon>Balneolales</taxon>
        <taxon>Balneolaceae</taxon>
        <taxon>Fodinibius</taxon>
    </lineage>
</organism>
<dbReference type="EMBL" id="JAGGJA010000011">
    <property type="protein sequence ID" value="MCW9708317.1"/>
    <property type="molecule type" value="Genomic_DNA"/>
</dbReference>
<proteinExistence type="predicted"/>
<evidence type="ECO:0000313" key="2">
    <source>
        <dbReference type="Proteomes" id="UP001207918"/>
    </source>
</evidence>
<evidence type="ECO:0008006" key="3">
    <source>
        <dbReference type="Google" id="ProtNLM"/>
    </source>
</evidence>
<sequence length="87" mass="9527">MDTTSLAPICYYVGIDISKAKLDCWLRPAGTHLCCGNDSDGFDRLDQWLSAQGCHPGDTIICTEDTGLYGKRLLMALTQAEWSVAVE</sequence>
<accession>A0ABT3PR23</accession>
<gene>
    <name evidence="1" type="ORF">J6I44_15730</name>
</gene>
<name>A0ABT3PR23_9BACT</name>
<evidence type="ECO:0000313" key="1">
    <source>
        <dbReference type="EMBL" id="MCW9708317.1"/>
    </source>
</evidence>
<keyword evidence="2" id="KW-1185">Reference proteome</keyword>
<reference evidence="1 2" key="1">
    <citation type="submission" date="2021-03" db="EMBL/GenBank/DDBJ databases">
        <title>Aliifodinibius sp. nov., a new bacterium isolated from saline soil.</title>
        <authorList>
            <person name="Galisteo C."/>
            <person name="De La Haba R."/>
            <person name="Sanchez-Porro C."/>
            <person name="Ventosa A."/>
        </authorList>
    </citation>
    <scope>NUCLEOTIDE SEQUENCE [LARGE SCALE GENOMIC DNA]</scope>
    <source>
        <strain evidence="1 2">1BSP15-2V2</strain>
    </source>
</reference>